<accession>A0ABY3TKX2</accession>
<gene>
    <name evidence="1" type="ORF">MI149_22445</name>
</gene>
<reference evidence="1" key="1">
    <citation type="submission" date="2022-08" db="EMBL/GenBank/DDBJ databases">
        <title>Whole genome sequencing of non-tuberculosis mycobacteria type-strains.</title>
        <authorList>
            <person name="Igarashi Y."/>
            <person name="Osugi A."/>
            <person name="Mitarai S."/>
        </authorList>
    </citation>
    <scope>NUCLEOTIDE SEQUENCE</scope>
    <source>
        <strain evidence="1">JCM 16369</strain>
    </source>
</reference>
<dbReference type="Proteomes" id="UP001055337">
    <property type="component" value="Chromosome"/>
</dbReference>
<organism evidence="1 2">
    <name type="scientific">Mycolicibacterium crocinum</name>
    <dbReference type="NCBI Taxonomy" id="388459"/>
    <lineage>
        <taxon>Bacteria</taxon>
        <taxon>Bacillati</taxon>
        <taxon>Actinomycetota</taxon>
        <taxon>Actinomycetes</taxon>
        <taxon>Mycobacteriales</taxon>
        <taxon>Mycobacteriaceae</taxon>
        <taxon>Mycolicibacterium</taxon>
    </lineage>
</organism>
<sequence length="87" mass="9958">MTTIERRSGSSRLDYLPDYCPECNPAGDRADRPVRLASLTEPTSITWPGGRRLICRYRCRCCGHRWARTDLWTAEQAGFDPKQRNAA</sequence>
<dbReference type="EMBL" id="CP092362">
    <property type="protein sequence ID" value="ULN40399.1"/>
    <property type="molecule type" value="Genomic_DNA"/>
</dbReference>
<protein>
    <submittedName>
        <fullName evidence="1">Uncharacterized protein</fullName>
    </submittedName>
</protein>
<name>A0ABY3TKX2_9MYCO</name>
<evidence type="ECO:0000313" key="1">
    <source>
        <dbReference type="EMBL" id="ULN40399.1"/>
    </source>
</evidence>
<proteinExistence type="predicted"/>
<keyword evidence="2" id="KW-1185">Reference proteome</keyword>
<dbReference type="RefSeq" id="WP_240177193.1">
    <property type="nucleotide sequence ID" value="NZ_CP092362.2"/>
</dbReference>
<evidence type="ECO:0000313" key="2">
    <source>
        <dbReference type="Proteomes" id="UP001055337"/>
    </source>
</evidence>